<sequence>MSLDEDVFSSKLLVLVNGHRNTIIFSHVFLLDLAVVHMYVRGLFACYLCS</sequence>
<dbReference type="AlphaFoldDB" id="A0A0A9U0E6"/>
<organism evidence="1">
    <name type="scientific">Arundo donax</name>
    <name type="common">Giant reed</name>
    <name type="synonym">Donax arundinaceus</name>
    <dbReference type="NCBI Taxonomy" id="35708"/>
    <lineage>
        <taxon>Eukaryota</taxon>
        <taxon>Viridiplantae</taxon>
        <taxon>Streptophyta</taxon>
        <taxon>Embryophyta</taxon>
        <taxon>Tracheophyta</taxon>
        <taxon>Spermatophyta</taxon>
        <taxon>Magnoliopsida</taxon>
        <taxon>Liliopsida</taxon>
        <taxon>Poales</taxon>
        <taxon>Poaceae</taxon>
        <taxon>PACMAD clade</taxon>
        <taxon>Arundinoideae</taxon>
        <taxon>Arundineae</taxon>
        <taxon>Arundo</taxon>
    </lineage>
</organism>
<evidence type="ECO:0000313" key="1">
    <source>
        <dbReference type="EMBL" id="JAD15922.1"/>
    </source>
</evidence>
<name>A0A0A9U0E6_ARUDO</name>
<proteinExistence type="predicted"/>
<reference evidence="1" key="2">
    <citation type="journal article" date="2015" name="Data Brief">
        <title>Shoot transcriptome of the giant reed, Arundo donax.</title>
        <authorList>
            <person name="Barrero R.A."/>
            <person name="Guerrero F.D."/>
            <person name="Moolhuijzen P."/>
            <person name="Goolsby J.A."/>
            <person name="Tidwell J."/>
            <person name="Bellgard S.E."/>
            <person name="Bellgard M.I."/>
        </authorList>
    </citation>
    <scope>NUCLEOTIDE SEQUENCE</scope>
    <source>
        <tissue evidence="1">Shoot tissue taken approximately 20 cm above the soil surface</tissue>
    </source>
</reference>
<dbReference type="EMBL" id="GBRH01281973">
    <property type="protein sequence ID" value="JAD15922.1"/>
    <property type="molecule type" value="Transcribed_RNA"/>
</dbReference>
<protein>
    <submittedName>
        <fullName evidence="1">Uncharacterized protein</fullName>
    </submittedName>
</protein>
<reference evidence="1" key="1">
    <citation type="submission" date="2014-09" db="EMBL/GenBank/DDBJ databases">
        <authorList>
            <person name="Magalhaes I.L.F."/>
            <person name="Oliveira U."/>
            <person name="Santos F.R."/>
            <person name="Vidigal T.H.D.A."/>
            <person name="Brescovit A.D."/>
            <person name="Santos A.J."/>
        </authorList>
    </citation>
    <scope>NUCLEOTIDE SEQUENCE</scope>
    <source>
        <tissue evidence="1">Shoot tissue taken approximately 20 cm above the soil surface</tissue>
    </source>
</reference>
<accession>A0A0A9U0E6</accession>